<dbReference type="InterPro" id="IPR001172">
    <property type="entry name" value="FliN_T3SS_HrcQb"/>
</dbReference>
<dbReference type="Gene3D" id="2.30.330.10">
    <property type="entry name" value="SpoA-like"/>
    <property type="match status" value="1"/>
</dbReference>
<dbReference type="PANTHER" id="PTHR43484">
    <property type="match status" value="1"/>
</dbReference>
<comment type="caution">
    <text evidence="9">The sequence shown here is derived from an EMBL/GenBank/DDBJ whole genome shotgun (WGS) entry which is preliminary data.</text>
</comment>
<feature type="non-terminal residue" evidence="9">
    <location>
        <position position="1"/>
    </location>
</feature>
<dbReference type="GO" id="GO:0009425">
    <property type="term" value="C:bacterial-type flagellum basal body"/>
    <property type="evidence" value="ECO:0007669"/>
    <property type="project" value="InterPro"/>
</dbReference>
<comment type="subcellular location">
    <subcellularLocation>
        <location evidence="1">Cell membrane</location>
        <topology evidence="1">Peripheral membrane protein</topology>
        <orientation evidence="1">Cytoplasmic side</orientation>
    </subcellularLocation>
</comment>
<dbReference type="GO" id="GO:0006935">
    <property type="term" value="P:chemotaxis"/>
    <property type="evidence" value="ECO:0007669"/>
    <property type="project" value="UniProtKB-KW"/>
</dbReference>
<accession>A0A7C2XAI3</accession>
<dbReference type="InterPro" id="IPR051469">
    <property type="entry name" value="FliN/MopA/SpaO"/>
</dbReference>
<evidence type="ECO:0000256" key="2">
    <source>
        <dbReference type="ARBA" id="ARBA00009226"/>
    </source>
</evidence>
<sequence length="63" mass="6917">IINKLLQLTQGSVIELDKAAGAPVEIFVNRKLMGKGEVVVINERFGIRVTEIISQADRIKNIG</sequence>
<evidence type="ECO:0000256" key="1">
    <source>
        <dbReference type="ARBA" id="ARBA00004413"/>
    </source>
</evidence>
<keyword evidence="9" id="KW-0969">Cilium</keyword>
<keyword evidence="4" id="KW-1003">Cell membrane</keyword>
<feature type="domain" description="Flagellar motor switch protein FliN-like C-terminal" evidence="8">
    <location>
        <begin position="2"/>
        <end position="53"/>
    </location>
</feature>
<evidence type="ECO:0000256" key="3">
    <source>
        <dbReference type="ARBA" id="ARBA00021897"/>
    </source>
</evidence>
<dbReference type="PRINTS" id="PR00956">
    <property type="entry name" value="FLGMOTORFLIN"/>
</dbReference>
<keyword evidence="6" id="KW-0283">Flagellar rotation</keyword>
<comment type="similarity">
    <text evidence="2">Belongs to the FliN/MopA/SpaO family.</text>
</comment>
<dbReference type="InterPro" id="IPR036429">
    <property type="entry name" value="SpoA-like_sf"/>
</dbReference>
<evidence type="ECO:0000259" key="8">
    <source>
        <dbReference type="Pfam" id="PF01052"/>
    </source>
</evidence>
<proteinExistence type="inferred from homology"/>
<dbReference type="GO" id="GO:0071973">
    <property type="term" value="P:bacterial-type flagellum-dependent cell motility"/>
    <property type="evidence" value="ECO:0007669"/>
    <property type="project" value="InterPro"/>
</dbReference>
<dbReference type="PANTHER" id="PTHR43484:SF1">
    <property type="entry name" value="FLAGELLAR MOTOR SWITCH PROTEIN FLIN"/>
    <property type="match status" value="1"/>
</dbReference>
<evidence type="ECO:0000256" key="7">
    <source>
        <dbReference type="ARBA" id="ARBA00023136"/>
    </source>
</evidence>
<evidence type="ECO:0000256" key="6">
    <source>
        <dbReference type="ARBA" id="ARBA00022779"/>
    </source>
</evidence>
<organism evidence="9">
    <name type="scientific">Desulfurivibrio alkaliphilus</name>
    <dbReference type="NCBI Taxonomy" id="427923"/>
    <lineage>
        <taxon>Bacteria</taxon>
        <taxon>Pseudomonadati</taxon>
        <taxon>Thermodesulfobacteriota</taxon>
        <taxon>Desulfobulbia</taxon>
        <taxon>Desulfobulbales</taxon>
        <taxon>Desulfobulbaceae</taxon>
        <taxon>Desulfurivibrio</taxon>
    </lineage>
</organism>
<dbReference type="SUPFAM" id="SSF101801">
    <property type="entry name" value="Surface presentation of antigens (SPOA)"/>
    <property type="match status" value="1"/>
</dbReference>
<evidence type="ECO:0000256" key="5">
    <source>
        <dbReference type="ARBA" id="ARBA00022500"/>
    </source>
</evidence>
<dbReference type="Pfam" id="PF01052">
    <property type="entry name" value="FliMN_C"/>
    <property type="match status" value="1"/>
</dbReference>
<dbReference type="InterPro" id="IPR001543">
    <property type="entry name" value="FliN-like_C"/>
</dbReference>
<reference evidence="9" key="1">
    <citation type="journal article" date="2020" name="mSystems">
        <title>Genome- and Community-Level Interaction Insights into Carbon Utilization and Element Cycling Functions of Hydrothermarchaeota in Hydrothermal Sediment.</title>
        <authorList>
            <person name="Zhou Z."/>
            <person name="Liu Y."/>
            <person name="Xu W."/>
            <person name="Pan J."/>
            <person name="Luo Z.H."/>
            <person name="Li M."/>
        </authorList>
    </citation>
    <scope>NUCLEOTIDE SEQUENCE [LARGE SCALE GENOMIC DNA]</scope>
    <source>
        <strain evidence="9">SpSt-1224</strain>
    </source>
</reference>
<keyword evidence="9" id="KW-0966">Cell projection</keyword>
<evidence type="ECO:0000313" key="9">
    <source>
        <dbReference type="EMBL" id="HET98335.1"/>
    </source>
</evidence>
<dbReference type="Proteomes" id="UP000885986">
    <property type="component" value="Unassembled WGS sequence"/>
</dbReference>
<dbReference type="EMBL" id="DSDS01000146">
    <property type="protein sequence ID" value="HET98335.1"/>
    <property type="molecule type" value="Genomic_DNA"/>
</dbReference>
<dbReference type="AlphaFoldDB" id="A0A7C2XAI3"/>
<keyword evidence="5" id="KW-0145">Chemotaxis</keyword>
<keyword evidence="9" id="KW-0282">Flagellum</keyword>
<dbReference type="GO" id="GO:0003774">
    <property type="term" value="F:cytoskeletal motor activity"/>
    <property type="evidence" value="ECO:0007669"/>
    <property type="project" value="InterPro"/>
</dbReference>
<gene>
    <name evidence="9" type="ORF">ENN98_06540</name>
</gene>
<evidence type="ECO:0000256" key="4">
    <source>
        <dbReference type="ARBA" id="ARBA00022475"/>
    </source>
</evidence>
<keyword evidence="7" id="KW-0472">Membrane</keyword>
<name>A0A7C2XAI3_9BACT</name>
<dbReference type="GO" id="GO:0005886">
    <property type="term" value="C:plasma membrane"/>
    <property type="evidence" value="ECO:0007669"/>
    <property type="project" value="UniProtKB-SubCell"/>
</dbReference>
<protein>
    <recommendedName>
        <fullName evidence="3">Flagellar motor switch protein FliN</fullName>
    </recommendedName>
</protein>